<sequence>MTQEEGKAYFSQKKYKEALRSYAAALSHLKQDSDTEKEQAAALRANRSLCCLQLGDNELALAEAEQAKVLSPAWPKAHFRVATALKACGRLGDARLATCEALRLAPKDGTIQALQKELRQELFADCSAFGEALDALEDFNRSPEETKRAAQVVKDMLLSDVKEDVLRAFMASAGSKTIFRRQNAMGDNWQEEARNGTMSLLSEITKAGPQLEEELVRLNQEAEALEGSCNAAGCSDPHTMSKAQEAKLDRQKVAPPPALPEEEAFSGISKNRRKKKGQGLPKDTAAPAKLAEPSNVCLSLPTMSTKATDLLFSFGPLRALAVAAAVAQDWAKAASRFGENGHADPSSVEIRQASWLRWAEILCPGVADLQIASPMMGKQLLKHLVAAPERVAESKMVADSMATWSFILEIWRDDRRLWATCLTGAHALPGFLEAEATEPGERNYPLWSAYPTCYERMDVLLPGEARRSTLAGVVASLGDCGDRHLRGKALAVSGATTLALPVSLHAGSRFSKEVLTSNIGPLQLVLGLGARNVLPSPKAQCPVGSLEFLCGLAFAGADGRWLDRATISALLRVSSERQRLEKELELVQHNLRQHTELADEAHSEIERTCGGIKDSVQHHMATSLRLQPLDDAEGFED</sequence>
<evidence type="ECO:0000256" key="1">
    <source>
        <dbReference type="ARBA" id="ARBA00022737"/>
    </source>
</evidence>
<dbReference type="GO" id="GO:0051879">
    <property type="term" value="F:Hsp90 protein binding"/>
    <property type="evidence" value="ECO:0007669"/>
    <property type="project" value="TreeGrafter"/>
</dbReference>
<evidence type="ECO:0000256" key="2">
    <source>
        <dbReference type="ARBA" id="ARBA00022803"/>
    </source>
</evidence>
<keyword evidence="7" id="KW-1185">Reference proteome</keyword>
<keyword evidence="1" id="KW-0677">Repeat</keyword>
<name>A0A9P1DHW8_9DINO</name>
<dbReference type="PANTHER" id="PTHR22904">
    <property type="entry name" value="TPR REPEAT CONTAINING PROTEIN"/>
    <property type="match status" value="1"/>
</dbReference>
<evidence type="ECO:0000313" key="5">
    <source>
        <dbReference type="EMBL" id="CAI4009259.1"/>
    </source>
</evidence>
<comment type="caution">
    <text evidence="5">The sequence shown here is derived from an EMBL/GenBank/DDBJ whole genome shotgun (WGS) entry which is preliminary data.</text>
</comment>
<evidence type="ECO:0000313" key="7">
    <source>
        <dbReference type="Proteomes" id="UP001152797"/>
    </source>
</evidence>
<dbReference type="PANTHER" id="PTHR22904:SF523">
    <property type="entry name" value="STRESS-INDUCED-PHOSPHOPROTEIN 1"/>
    <property type="match status" value="1"/>
</dbReference>
<dbReference type="EMBL" id="CAMXCT010004480">
    <property type="protein sequence ID" value="CAI4009259.1"/>
    <property type="molecule type" value="Genomic_DNA"/>
</dbReference>
<dbReference type="Gene3D" id="1.25.40.10">
    <property type="entry name" value="Tetratricopeptide repeat domain"/>
    <property type="match status" value="1"/>
</dbReference>
<reference evidence="5" key="1">
    <citation type="submission" date="2022-10" db="EMBL/GenBank/DDBJ databases">
        <authorList>
            <person name="Chen Y."/>
            <person name="Dougan E. K."/>
            <person name="Chan C."/>
            <person name="Rhodes N."/>
            <person name="Thang M."/>
        </authorList>
    </citation>
    <scope>NUCLEOTIDE SEQUENCE</scope>
</reference>
<dbReference type="OrthoDB" id="431136at2759"/>
<organism evidence="5">
    <name type="scientific">Cladocopium goreaui</name>
    <dbReference type="NCBI Taxonomy" id="2562237"/>
    <lineage>
        <taxon>Eukaryota</taxon>
        <taxon>Sar</taxon>
        <taxon>Alveolata</taxon>
        <taxon>Dinophyceae</taxon>
        <taxon>Suessiales</taxon>
        <taxon>Symbiodiniaceae</taxon>
        <taxon>Cladocopium</taxon>
    </lineage>
</organism>
<protein>
    <submittedName>
        <fullName evidence="6">Protein unc-45 homolog B (Unc-45B)</fullName>
    </submittedName>
</protein>
<dbReference type="SUPFAM" id="SSF48452">
    <property type="entry name" value="TPR-like"/>
    <property type="match status" value="1"/>
</dbReference>
<dbReference type="EMBL" id="CAMXCT020004480">
    <property type="protein sequence ID" value="CAL1162634.1"/>
    <property type="molecule type" value="Genomic_DNA"/>
</dbReference>
<gene>
    <name evidence="5" type="ORF">C1SCF055_LOCUS34630</name>
</gene>
<keyword evidence="3" id="KW-0175">Coiled coil</keyword>
<keyword evidence="2" id="KW-0802">TPR repeat</keyword>
<accession>A0A9P1DHW8</accession>
<reference evidence="6 7" key="2">
    <citation type="submission" date="2024-05" db="EMBL/GenBank/DDBJ databases">
        <authorList>
            <person name="Chen Y."/>
            <person name="Shah S."/>
            <person name="Dougan E. K."/>
            <person name="Thang M."/>
            <person name="Chan C."/>
        </authorList>
    </citation>
    <scope>NUCLEOTIDE SEQUENCE [LARGE SCALE GENOMIC DNA]</scope>
</reference>
<feature type="coiled-coil region" evidence="3">
    <location>
        <begin position="201"/>
        <end position="228"/>
    </location>
</feature>
<evidence type="ECO:0000313" key="6">
    <source>
        <dbReference type="EMBL" id="CAL4796571.1"/>
    </source>
</evidence>
<proteinExistence type="predicted"/>
<dbReference type="AlphaFoldDB" id="A0A9P1DHW8"/>
<feature type="coiled-coil region" evidence="3">
    <location>
        <begin position="570"/>
        <end position="597"/>
    </location>
</feature>
<evidence type="ECO:0000256" key="4">
    <source>
        <dbReference type="SAM" id="MobiDB-lite"/>
    </source>
</evidence>
<dbReference type="Proteomes" id="UP001152797">
    <property type="component" value="Unassembled WGS sequence"/>
</dbReference>
<dbReference type="InterPro" id="IPR011990">
    <property type="entry name" value="TPR-like_helical_dom_sf"/>
</dbReference>
<feature type="region of interest" description="Disordered" evidence="4">
    <location>
        <begin position="229"/>
        <end position="287"/>
    </location>
</feature>
<evidence type="ECO:0000256" key="3">
    <source>
        <dbReference type="SAM" id="Coils"/>
    </source>
</evidence>
<dbReference type="EMBL" id="CAMXCT030004480">
    <property type="protein sequence ID" value="CAL4796571.1"/>
    <property type="molecule type" value="Genomic_DNA"/>
</dbReference>